<dbReference type="Pfam" id="PF02361">
    <property type="entry name" value="CbiQ"/>
    <property type="match status" value="1"/>
</dbReference>
<dbReference type="InterPro" id="IPR012809">
    <property type="entry name" value="ECF_CbiQ"/>
</dbReference>
<keyword evidence="5 6" id="KW-0472">Membrane</keyword>
<evidence type="ECO:0000256" key="6">
    <source>
        <dbReference type="SAM" id="Phobius"/>
    </source>
</evidence>
<keyword evidence="4 6" id="KW-1133">Transmembrane helix</keyword>
<dbReference type="InterPro" id="IPR003339">
    <property type="entry name" value="ABC/ECF_trnsptr_transmembrane"/>
</dbReference>
<accession>A0ABS4EYJ7</accession>
<feature type="transmembrane region" description="Helical" evidence="6">
    <location>
        <begin position="62"/>
        <end position="85"/>
    </location>
</feature>
<protein>
    <submittedName>
        <fullName evidence="7">Cobalt/nickel transport system permease protein</fullName>
    </submittedName>
</protein>
<evidence type="ECO:0000313" key="8">
    <source>
        <dbReference type="Proteomes" id="UP000783390"/>
    </source>
</evidence>
<dbReference type="EMBL" id="JAGGJZ010000001">
    <property type="protein sequence ID" value="MBP1889071.1"/>
    <property type="molecule type" value="Genomic_DNA"/>
</dbReference>
<proteinExistence type="predicted"/>
<feature type="transmembrane region" description="Helical" evidence="6">
    <location>
        <begin position="22"/>
        <end position="50"/>
    </location>
</feature>
<keyword evidence="3 6" id="KW-0812">Transmembrane</keyword>
<feature type="transmembrane region" description="Helical" evidence="6">
    <location>
        <begin position="126"/>
        <end position="146"/>
    </location>
</feature>
<comment type="subcellular location">
    <subcellularLocation>
        <location evidence="1">Cell membrane</location>
        <topology evidence="1">Multi-pass membrane protein</topology>
    </subcellularLocation>
</comment>
<evidence type="ECO:0000256" key="4">
    <source>
        <dbReference type="ARBA" id="ARBA00022989"/>
    </source>
</evidence>
<evidence type="ECO:0000256" key="2">
    <source>
        <dbReference type="ARBA" id="ARBA00022475"/>
    </source>
</evidence>
<gene>
    <name evidence="7" type="ORF">J2Z53_000650</name>
</gene>
<feature type="transmembrane region" description="Helical" evidence="6">
    <location>
        <begin position="91"/>
        <end position="114"/>
    </location>
</feature>
<dbReference type="PANTHER" id="PTHR43723">
    <property type="entry name" value="COBALT TRANSPORT PROTEIN CBIQ"/>
    <property type="match status" value="1"/>
</dbReference>
<name>A0ABS4EYJ7_9CLOT</name>
<evidence type="ECO:0000256" key="3">
    <source>
        <dbReference type="ARBA" id="ARBA00022692"/>
    </source>
</evidence>
<dbReference type="NCBIfam" id="TIGR02454">
    <property type="entry name" value="ECF_T_CbiQ"/>
    <property type="match status" value="1"/>
</dbReference>
<feature type="transmembrane region" description="Helical" evidence="6">
    <location>
        <begin position="237"/>
        <end position="255"/>
    </location>
</feature>
<dbReference type="InterPro" id="IPR052770">
    <property type="entry name" value="Cobalt_transport_CbiQ"/>
</dbReference>
<dbReference type="Proteomes" id="UP000783390">
    <property type="component" value="Unassembled WGS sequence"/>
</dbReference>
<dbReference type="RefSeq" id="WP_209795777.1">
    <property type="nucleotide sequence ID" value="NZ_JAGGJZ010000001.1"/>
</dbReference>
<organism evidence="7 8">
    <name type="scientific">Clostridium moniliforme</name>
    <dbReference type="NCBI Taxonomy" id="39489"/>
    <lineage>
        <taxon>Bacteria</taxon>
        <taxon>Bacillati</taxon>
        <taxon>Bacillota</taxon>
        <taxon>Clostridia</taxon>
        <taxon>Eubacteriales</taxon>
        <taxon>Clostridiaceae</taxon>
        <taxon>Clostridium</taxon>
    </lineage>
</organism>
<evidence type="ECO:0000256" key="5">
    <source>
        <dbReference type="ARBA" id="ARBA00023136"/>
    </source>
</evidence>
<keyword evidence="2" id="KW-1003">Cell membrane</keyword>
<dbReference type="CDD" id="cd16914">
    <property type="entry name" value="EcfT"/>
    <property type="match status" value="1"/>
</dbReference>
<keyword evidence="8" id="KW-1185">Reference proteome</keyword>
<reference evidence="7 8" key="1">
    <citation type="submission" date="2021-03" db="EMBL/GenBank/DDBJ databases">
        <title>Genomic Encyclopedia of Type Strains, Phase IV (KMG-IV): sequencing the most valuable type-strain genomes for metagenomic binning, comparative biology and taxonomic classification.</title>
        <authorList>
            <person name="Goeker M."/>
        </authorList>
    </citation>
    <scope>NUCLEOTIDE SEQUENCE [LARGE SCALE GENOMIC DNA]</scope>
    <source>
        <strain evidence="7 8">DSM 3984</strain>
    </source>
</reference>
<feature type="transmembrane region" description="Helical" evidence="6">
    <location>
        <begin position="158"/>
        <end position="176"/>
    </location>
</feature>
<evidence type="ECO:0000313" key="7">
    <source>
        <dbReference type="EMBL" id="MBP1889071.1"/>
    </source>
</evidence>
<sequence length="257" mass="29132">MLNIDKYAYASKLKKIDPMGKFLFSIITLGVCLWANNLIISIAVLFIMGYSTIKIGGTPIKVFLKLMLIPMAFLIIGVLTITINYSDSRNIFLFSLPIMNGFIGVSMVGMYKAVELFFKVLGSVSCLYFLSLNTPMVDILAVLSRFKVPKLMIEMMGLVYRFIFILLDTADTMFVAQNSRLGYRDLKRGYKSLGYLASTLFIRSFKRANDLYTSLESRGYDGELNVLLEPYKKCTKIYIITIIINIVFIIAKVLLIK</sequence>
<evidence type="ECO:0000256" key="1">
    <source>
        <dbReference type="ARBA" id="ARBA00004651"/>
    </source>
</evidence>
<comment type="caution">
    <text evidence="7">The sequence shown here is derived from an EMBL/GenBank/DDBJ whole genome shotgun (WGS) entry which is preliminary data.</text>
</comment>
<dbReference type="PANTHER" id="PTHR43723:SF1">
    <property type="entry name" value="COBALT TRANSPORT PROTEIN CBIQ"/>
    <property type="match status" value="1"/>
</dbReference>